<evidence type="ECO:0000256" key="9">
    <source>
        <dbReference type="ARBA" id="ARBA00023136"/>
    </source>
</evidence>
<feature type="transmembrane region" description="Helical" evidence="12">
    <location>
        <begin position="151"/>
        <end position="170"/>
    </location>
</feature>
<evidence type="ECO:0000313" key="14">
    <source>
        <dbReference type="Proteomes" id="UP000649617"/>
    </source>
</evidence>
<reference evidence="13" key="1">
    <citation type="submission" date="2021-02" db="EMBL/GenBank/DDBJ databases">
        <authorList>
            <person name="Dougan E. K."/>
            <person name="Rhodes N."/>
            <person name="Thang M."/>
            <person name="Chan C."/>
        </authorList>
    </citation>
    <scope>NUCLEOTIDE SEQUENCE</scope>
</reference>
<evidence type="ECO:0000256" key="8">
    <source>
        <dbReference type="ARBA" id="ARBA00023128"/>
    </source>
</evidence>
<dbReference type="Pfam" id="PF00153">
    <property type="entry name" value="Mito_carr"/>
    <property type="match status" value="2"/>
</dbReference>
<keyword evidence="14" id="KW-1185">Reference proteome</keyword>
<keyword evidence="8" id="KW-0496">Mitochondrion</keyword>
<dbReference type="PROSITE" id="PS50920">
    <property type="entry name" value="SOLCAR"/>
    <property type="match status" value="2"/>
</dbReference>
<evidence type="ECO:0000256" key="12">
    <source>
        <dbReference type="SAM" id="Phobius"/>
    </source>
</evidence>
<sequence length="596" mass="65358">MCDQSLPRATAEWIQAQVSTPLTQPTDPIADTSLALIIGFAKQQVRQSSVLADIAFGLVFCGTLTATVIATLQPGRTDDFYQKATLSNITQDMQKPQGRLWSTALGLASVLLVVSMYTFWLYRSWQPWVIAKDNPVASPVMQYSAERRLRIAWALVPNVGFVLAAMVPSMSDVAGYDTVLTAVHNVSAPLSMLFLMIMETVQLGFGENAFHYFFSHEPTPLYGPLTKYQRMRVCLVVEAWISGIIFVGVQGYLAFRKNRRYWVALTSYYGEVIGIILAFSLPVAAALDVQHVTSVVNSPTALAETAAVLPILYKVLTLPLDVARHAMQAALSKKMPSPGLLEALRAASSPPSGLFRGLVPALCCSATGPAAFLLGYEVQRGSKEVLEAGMVAKAVQVAAVQPFDFFRTSWQASLLLKEASAPHLLRGPWEVMTTDGPRSLWRGLIPTLLRDIPAAGTFWWSYMYLSQTLMRESWEEEFDPTAMRQRALQSASISSACAAGAALITQPMDVVKTKMQIHRMLTSRDDGFRRVKVARFFATLRETYQATGLRGLWVGGTPRIASAAFGGLLLGPAFEYAQLLSSDSTRPLRSHLDLGE</sequence>
<evidence type="ECO:0000256" key="1">
    <source>
        <dbReference type="ARBA" id="ARBA00004448"/>
    </source>
</evidence>
<feature type="repeat" description="Solcar" evidence="10">
    <location>
        <begin position="380"/>
        <end position="468"/>
    </location>
</feature>
<keyword evidence="6" id="KW-0999">Mitochondrion inner membrane</keyword>
<dbReference type="GO" id="GO:1990542">
    <property type="term" value="P:mitochondrial transmembrane transport"/>
    <property type="evidence" value="ECO:0007669"/>
    <property type="project" value="InterPro"/>
</dbReference>
<evidence type="ECO:0000256" key="6">
    <source>
        <dbReference type="ARBA" id="ARBA00022792"/>
    </source>
</evidence>
<evidence type="ECO:0000256" key="5">
    <source>
        <dbReference type="ARBA" id="ARBA00022737"/>
    </source>
</evidence>
<dbReference type="Gene3D" id="1.50.40.10">
    <property type="entry name" value="Mitochondrial carrier domain"/>
    <property type="match status" value="2"/>
</dbReference>
<evidence type="ECO:0000256" key="11">
    <source>
        <dbReference type="RuleBase" id="RU000488"/>
    </source>
</evidence>
<protein>
    <submittedName>
        <fullName evidence="13">McfH protein</fullName>
    </submittedName>
</protein>
<dbReference type="InterPro" id="IPR023395">
    <property type="entry name" value="MCP_dom_sf"/>
</dbReference>
<comment type="similarity">
    <text evidence="2 11">Belongs to the mitochondrial carrier (TC 2.A.29) family.</text>
</comment>
<feature type="non-terminal residue" evidence="13">
    <location>
        <position position="596"/>
    </location>
</feature>
<dbReference type="PANTHER" id="PTHR45760">
    <property type="entry name" value="FI19922P1-RELATED"/>
    <property type="match status" value="1"/>
</dbReference>
<feature type="repeat" description="Solcar" evidence="10">
    <location>
        <begin position="486"/>
        <end position="580"/>
    </location>
</feature>
<comment type="caution">
    <text evidence="13">The sequence shown here is derived from an EMBL/GenBank/DDBJ whole genome shotgun (WGS) entry which is preliminary data.</text>
</comment>
<accession>A0A812TW25</accession>
<feature type="transmembrane region" description="Helical" evidence="12">
    <location>
        <begin position="100"/>
        <end position="122"/>
    </location>
</feature>
<feature type="transmembrane region" description="Helical" evidence="12">
    <location>
        <begin position="267"/>
        <end position="287"/>
    </location>
</feature>
<dbReference type="InterPro" id="IPR045315">
    <property type="entry name" value="Mtm1-like"/>
</dbReference>
<name>A0A812TW25_SYMPI</name>
<dbReference type="AlphaFoldDB" id="A0A812TW25"/>
<dbReference type="EMBL" id="CAJNIZ010032857">
    <property type="protein sequence ID" value="CAE7540314.1"/>
    <property type="molecule type" value="Genomic_DNA"/>
</dbReference>
<keyword evidence="3 11" id="KW-0813">Transport</keyword>
<evidence type="ECO:0000256" key="2">
    <source>
        <dbReference type="ARBA" id="ARBA00006375"/>
    </source>
</evidence>
<evidence type="ECO:0000313" key="13">
    <source>
        <dbReference type="EMBL" id="CAE7540314.1"/>
    </source>
</evidence>
<organism evidence="13 14">
    <name type="scientific">Symbiodinium pilosum</name>
    <name type="common">Dinoflagellate</name>
    <dbReference type="NCBI Taxonomy" id="2952"/>
    <lineage>
        <taxon>Eukaryota</taxon>
        <taxon>Sar</taxon>
        <taxon>Alveolata</taxon>
        <taxon>Dinophyceae</taxon>
        <taxon>Suessiales</taxon>
        <taxon>Symbiodiniaceae</taxon>
        <taxon>Symbiodinium</taxon>
    </lineage>
</organism>
<evidence type="ECO:0000256" key="4">
    <source>
        <dbReference type="ARBA" id="ARBA00022692"/>
    </source>
</evidence>
<feature type="transmembrane region" description="Helical" evidence="12">
    <location>
        <begin position="235"/>
        <end position="255"/>
    </location>
</feature>
<feature type="transmembrane region" description="Helical" evidence="12">
    <location>
        <begin position="50"/>
        <end position="72"/>
    </location>
</feature>
<dbReference type="Proteomes" id="UP000649617">
    <property type="component" value="Unassembled WGS sequence"/>
</dbReference>
<dbReference type="GO" id="GO:0005743">
    <property type="term" value="C:mitochondrial inner membrane"/>
    <property type="evidence" value="ECO:0007669"/>
    <property type="project" value="UniProtKB-SubCell"/>
</dbReference>
<gene>
    <name evidence="13" type="primary">mcfH</name>
    <name evidence="13" type="ORF">SPIL2461_LOCUS14295</name>
</gene>
<proteinExistence type="inferred from homology"/>
<keyword evidence="7 12" id="KW-1133">Transmembrane helix</keyword>
<keyword evidence="4 10" id="KW-0812">Transmembrane</keyword>
<keyword evidence="5" id="KW-0677">Repeat</keyword>
<keyword evidence="9 10" id="KW-0472">Membrane</keyword>
<dbReference type="InterPro" id="IPR018108">
    <property type="entry name" value="MCP_transmembrane"/>
</dbReference>
<evidence type="ECO:0000256" key="10">
    <source>
        <dbReference type="PROSITE-ProRule" id="PRU00282"/>
    </source>
</evidence>
<dbReference type="PANTHER" id="PTHR45760:SF2">
    <property type="entry name" value="FI19922P1-RELATED"/>
    <property type="match status" value="1"/>
</dbReference>
<dbReference type="OrthoDB" id="409586at2759"/>
<evidence type="ECO:0000256" key="7">
    <source>
        <dbReference type="ARBA" id="ARBA00022989"/>
    </source>
</evidence>
<evidence type="ECO:0000256" key="3">
    <source>
        <dbReference type="ARBA" id="ARBA00022448"/>
    </source>
</evidence>
<dbReference type="SUPFAM" id="SSF103506">
    <property type="entry name" value="Mitochondrial carrier"/>
    <property type="match status" value="1"/>
</dbReference>
<comment type="subcellular location">
    <subcellularLocation>
        <location evidence="1">Mitochondrion inner membrane</location>
        <topology evidence="1">Multi-pass membrane protein</topology>
    </subcellularLocation>
</comment>